<evidence type="ECO:0000256" key="1">
    <source>
        <dbReference type="SAM" id="MobiDB-lite"/>
    </source>
</evidence>
<sequence length="137" mass="15821">MKLTNSEIIQESEKEFIDTINAELDWEAIEKLLLEKHGFTLQDEIDYKDGDLVVYNNKIAYKFDFEIKVPLSVIFNRQGECLKMSTLRDDFEDENENDLSQKKDTLTPINPEQQNDTVAQMASNIASMISEINHGDD</sequence>
<proteinExistence type="predicted"/>
<name>A0A1H2K7U7_9BACT</name>
<evidence type="ECO:0000313" key="2">
    <source>
        <dbReference type="EMBL" id="SDU64642.1"/>
    </source>
</evidence>
<gene>
    <name evidence="2" type="ORF">SAMN04487931_12238</name>
</gene>
<accession>A0A1H2K7U7</accession>
<dbReference type="AlphaFoldDB" id="A0A1H2K7U7"/>
<dbReference type="Proteomes" id="UP000199608">
    <property type="component" value="Unassembled WGS sequence"/>
</dbReference>
<protein>
    <submittedName>
        <fullName evidence="2">Uncharacterized protein</fullName>
    </submittedName>
</protein>
<reference evidence="3" key="1">
    <citation type="submission" date="2016-10" db="EMBL/GenBank/DDBJ databases">
        <authorList>
            <person name="Varghese N."/>
            <person name="Submissions S."/>
        </authorList>
    </citation>
    <scope>NUCLEOTIDE SEQUENCE [LARGE SCALE GENOMIC DNA]</scope>
    <source>
        <strain evidence="3">DSM 3384</strain>
    </source>
</reference>
<organism evidence="2 3">
    <name type="scientific">Desulfobacula phenolica</name>
    <dbReference type="NCBI Taxonomy" id="90732"/>
    <lineage>
        <taxon>Bacteria</taxon>
        <taxon>Pseudomonadati</taxon>
        <taxon>Thermodesulfobacteriota</taxon>
        <taxon>Desulfobacteria</taxon>
        <taxon>Desulfobacterales</taxon>
        <taxon>Desulfobacteraceae</taxon>
        <taxon>Desulfobacula</taxon>
    </lineage>
</organism>
<dbReference type="EMBL" id="FNLL01000022">
    <property type="protein sequence ID" value="SDU64642.1"/>
    <property type="molecule type" value="Genomic_DNA"/>
</dbReference>
<dbReference type="RefSeq" id="WP_092238497.1">
    <property type="nucleotide sequence ID" value="NZ_FNLL01000022.1"/>
</dbReference>
<evidence type="ECO:0000313" key="3">
    <source>
        <dbReference type="Proteomes" id="UP000199608"/>
    </source>
</evidence>
<feature type="region of interest" description="Disordered" evidence="1">
    <location>
        <begin position="90"/>
        <end position="112"/>
    </location>
</feature>
<keyword evidence="3" id="KW-1185">Reference proteome</keyword>